<dbReference type="Proteomes" id="UP000663891">
    <property type="component" value="Unassembled WGS sequence"/>
</dbReference>
<proteinExistence type="predicted"/>
<name>A0A815WCW3_9BILA</name>
<accession>A0A815WCW3</accession>
<gene>
    <name evidence="1" type="ORF">VCS650_LOCUS44093</name>
</gene>
<organism evidence="1 2">
    <name type="scientific">Adineta steineri</name>
    <dbReference type="NCBI Taxonomy" id="433720"/>
    <lineage>
        <taxon>Eukaryota</taxon>
        <taxon>Metazoa</taxon>
        <taxon>Spiralia</taxon>
        <taxon>Gnathifera</taxon>
        <taxon>Rotifera</taxon>
        <taxon>Eurotatoria</taxon>
        <taxon>Bdelloidea</taxon>
        <taxon>Adinetida</taxon>
        <taxon>Adinetidae</taxon>
        <taxon>Adineta</taxon>
    </lineage>
</organism>
<dbReference type="EMBL" id="CAJNON010008353">
    <property type="protein sequence ID" value="CAF1544303.1"/>
    <property type="molecule type" value="Genomic_DNA"/>
</dbReference>
<protein>
    <submittedName>
        <fullName evidence="1">Uncharacterized protein</fullName>
    </submittedName>
</protein>
<evidence type="ECO:0000313" key="2">
    <source>
        <dbReference type="Proteomes" id="UP000663891"/>
    </source>
</evidence>
<sequence length="64" mass="7111">SLHGSDGRASHEIDVVTLKDIYRNFTFTFILGSRNSSASRGAIRRRILSDRACSAAHKTYSNII</sequence>
<dbReference type="AlphaFoldDB" id="A0A815WCW3"/>
<feature type="non-terminal residue" evidence="1">
    <location>
        <position position="1"/>
    </location>
</feature>
<evidence type="ECO:0000313" key="1">
    <source>
        <dbReference type="EMBL" id="CAF1544303.1"/>
    </source>
</evidence>
<comment type="caution">
    <text evidence="1">The sequence shown here is derived from an EMBL/GenBank/DDBJ whole genome shotgun (WGS) entry which is preliminary data.</text>
</comment>
<reference evidence="1" key="1">
    <citation type="submission" date="2021-02" db="EMBL/GenBank/DDBJ databases">
        <authorList>
            <person name="Nowell W R."/>
        </authorList>
    </citation>
    <scope>NUCLEOTIDE SEQUENCE</scope>
</reference>